<proteinExistence type="predicted"/>
<dbReference type="PRINTS" id="PR00111">
    <property type="entry name" value="ABHYDROLASE"/>
</dbReference>
<dbReference type="PANTHER" id="PTHR43798">
    <property type="entry name" value="MONOACYLGLYCEROL LIPASE"/>
    <property type="match status" value="1"/>
</dbReference>
<name>A0ABY8F6F8_9HYPH</name>
<keyword evidence="1" id="KW-0732">Signal</keyword>
<dbReference type="EMBL" id="CP120863">
    <property type="protein sequence ID" value="WFE90816.1"/>
    <property type="molecule type" value="Genomic_DNA"/>
</dbReference>
<dbReference type="PROSITE" id="PS51318">
    <property type="entry name" value="TAT"/>
    <property type="match status" value="1"/>
</dbReference>
<evidence type="ECO:0000313" key="4">
    <source>
        <dbReference type="Proteomes" id="UP001209803"/>
    </source>
</evidence>
<keyword evidence="3" id="KW-0378">Hydrolase</keyword>
<dbReference type="EC" id="3.8.1.5" evidence="3"/>
<organism evidence="3 4">
    <name type="scientific">Roseibium porphyridii</name>
    <dbReference type="NCBI Taxonomy" id="2866279"/>
    <lineage>
        <taxon>Bacteria</taxon>
        <taxon>Pseudomonadati</taxon>
        <taxon>Pseudomonadota</taxon>
        <taxon>Alphaproteobacteria</taxon>
        <taxon>Hyphomicrobiales</taxon>
        <taxon>Stappiaceae</taxon>
        <taxon>Roseibium</taxon>
    </lineage>
</organism>
<accession>A0ABY8F6F8</accession>
<reference evidence="3 4" key="1">
    <citation type="submission" date="2023-03" db="EMBL/GenBank/DDBJ databases">
        <title>Roseibium porphyridii sp. nov. and Roseibium rhodosorbium sp. nov. isolated from marine algae, Porphyridium cruentum and Rhodosorus marinus, respectively.</title>
        <authorList>
            <person name="Lee M.W."/>
            <person name="Choi B.J."/>
            <person name="Lee J.K."/>
            <person name="Choi D.G."/>
            <person name="Baek J.H."/>
            <person name="Bayburt H."/>
            <person name="Kim J.M."/>
            <person name="Han D.M."/>
            <person name="Kim K.H."/>
            <person name="Jeon C.O."/>
        </authorList>
    </citation>
    <scope>NUCLEOTIDE SEQUENCE [LARGE SCALE GENOMIC DNA]</scope>
    <source>
        <strain evidence="3 4">KMA01</strain>
    </source>
</reference>
<dbReference type="Gene3D" id="3.40.50.1820">
    <property type="entry name" value="alpha/beta hydrolase"/>
    <property type="match status" value="1"/>
</dbReference>
<dbReference type="InterPro" id="IPR029058">
    <property type="entry name" value="AB_hydrolase_fold"/>
</dbReference>
<evidence type="ECO:0000256" key="1">
    <source>
        <dbReference type="SAM" id="SignalP"/>
    </source>
</evidence>
<dbReference type="InterPro" id="IPR000073">
    <property type="entry name" value="AB_hydrolase_1"/>
</dbReference>
<dbReference type="PRINTS" id="PR00412">
    <property type="entry name" value="EPOXHYDRLASE"/>
</dbReference>
<sequence>MNKNQQFKTNRRGLLQGMAAGAGAMALAIPGAANAQTASSRPTGSAPYGIEIGSDFPFAKKQLGIKGSHISYVDEGSGQPVVFLHGNPTSSYLWRNVIPHMPEGYRAIAPDLIGMGDSGKPDIDYSFADHAAYLDAFLTDLDLNDVVLVVHDWGSALGMRYARLHPERVSALVLMEAIVPPAMPAPSYEAMPEQIADFFRLMNSDEGARLVLQENFFVEVTLPEFGVIRKLGQEEMDHYREPFPTPDSRKPVLAWPRQVPIGGNPADVAKEVTLNGEWLFTTDIPKLLFYAEPGAITPKAVAEYMALNASNLEVRFVGAGTHFLQEEHPHQIGQGIADWLRRL</sequence>
<dbReference type="Proteomes" id="UP001209803">
    <property type="component" value="Chromosome"/>
</dbReference>
<feature type="domain" description="AB hydrolase-1" evidence="2">
    <location>
        <begin position="80"/>
        <end position="329"/>
    </location>
</feature>
<dbReference type="Pfam" id="PF00561">
    <property type="entry name" value="Abhydrolase_1"/>
    <property type="match status" value="1"/>
</dbReference>
<dbReference type="InterPro" id="IPR006311">
    <property type="entry name" value="TAT_signal"/>
</dbReference>
<dbReference type="SUPFAM" id="SSF53474">
    <property type="entry name" value="alpha/beta-Hydrolases"/>
    <property type="match status" value="1"/>
</dbReference>
<feature type="chain" id="PRO_5045307967" evidence="1">
    <location>
        <begin position="36"/>
        <end position="343"/>
    </location>
</feature>
<dbReference type="GO" id="GO:0018786">
    <property type="term" value="F:haloalkane dehalogenase activity"/>
    <property type="evidence" value="ECO:0007669"/>
    <property type="project" value="UniProtKB-EC"/>
</dbReference>
<gene>
    <name evidence="3" type="ORF">K1718_05580</name>
</gene>
<dbReference type="InterPro" id="IPR050266">
    <property type="entry name" value="AB_hydrolase_sf"/>
</dbReference>
<dbReference type="InterPro" id="IPR000639">
    <property type="entry name" value="Epox_hydrolase-like"/>
</dbReference>
<dbReference type="RefSeq" id="WP_265682909.1">
    <property type="nucleotide sequence ID" value="NZ_CP120863.1"/>
</dbReference>
<evidence type="ECO:0000313" key="3">
    <source>
        <dbReference type="EMBL" id="WFE90816.1"/>
    </source>
</evidence>
<keyword evidence="4" id="KW-1185">Reference proteome</keyword>
<dbReference type="NCBIfam" id="NF002938">
    <property type="entry name" value="PRK03592.1"/>
    <property type="match status" value="1"/>
</dbReference>
<evidence type="ECO:0000259" key="2">
    <source>
        <dbReference type="Pfam" id="PF00561"/>
    </source>
</evidence>
<protein>
    <submittedName>
        <fullName evidence="3">Haloalkane dehalogenase</fullName>
        <ecNumber evidence="3">3.8.1.5</ecNumber>
    </submittedName>
</protein>
<dbReference type="PANTHER" id="PTHR43798:SF24">
    <property type="entry name" value="CIS-3-ALKYL-4-ALKYLOXETAN-2-ONE DECARBOXYLASE"/>
    <property type="match status" value="1"/>
</dbReference>
<feature type="signal peptide" evidence="1">
    <location>
        <begin position="1"/>
        <end position="35"/>
    </location>
</feature>